<gene>
    <name evidence="2" type="ORF">BE221DRAFT_64325</name>
</gene>
<dbReference type="EMBL" id="KZ155839">
    <property type="protein sequence ID" value="OUS42200.1"/>
    <property type="molecule type" value="Genomic_DNA"/>
</dbReference>
<feature type="compositionally biased region" description="Basic residues" evidence="1">
    <location>
        <begin position="156"/>
        <end position="168"/>
    </location>
</feature>
<feature type="compositionally biased region" description="Basic and acidic residues" evidence="1">
    <location>
        <begin position="91"/>
        <end position="100"/>
    </location>
</feature>
<reference evidence="2" key="1">
    <citation type="submission" date="2017-04" db="EMBL/GenBank/DDBJ databases">
        <title>Population genomics of picophytoplankton unveils novel chromosome hypervariability.</title>
        <authorList>
            <consortium name="DOE Joint Genome Institute"/>
            <person name="Blanc-Mathieu R."/>
            <person name="Krasovec M."/>
            <person name="Hebrard M."/>
            <person name="Yau S."/>
            <person name="Desgranges E."/>
            <person name="Martin J."/>
            <person name="Schackwitz W."/>
            <person name="Kuo A."/>
            <person name="Salin G."/>
            <person name="Donnadieu C."/>
            <person name="Desdevises Y."/>
            <person name="Sanchez-Ferandin S."/>
            <person name="Moreau H."/>
            <person name="Rivals E."/>
            <person name="Grigoriev I.V."/>
            <person name="Grimsley N."/>
            <person name="Eyre-Walker A."/>
            <person name="Piganeau G."/>
        </authorList>
    </citation>
    <scope>NUCLEOTIDE SEQUENCE [LARGE SCALE GENOMIC DNA]</scope>
    <source>
        <strain evidence="2">RCC 1115</strain>
    </source>
</reference>
<feature type="region of interest" description="Disordered" evidence="1">
    <location>
        <begin position="91"/>
        <end position="119"/>
    </location>
</feature>
<name>A0A1Y5HYC9_OSTTA</name>
<feature type="region of interest" description="Disordered" evidence="1">
    <location>
        <begin position="1"/>
        <end position="73"/>
    </location>
</feature>
<accession>A0A1Y5HYC9</accession>
<evidence type="ECO:0000313" key="2">
    <source>
        <dbReference type="EMBL" id="OUS42200.1"/>
    </source>
</evidence>
<sequence>MYVPVTYDAQGQPVIMMPQGYGGANRAPPPPPPPPPPRSDSFVSRSPDDAGTKRSTAAASYPTKPKALLSTARPNPCVTLSASLVEHRACAGARERDRQHPVPSVHPTLSQRSFHDPNIVRPPRAVTHVLVRQKTFLVSPLELQRLVPPPRTTPTPRHRSRRTARSPR</sequence>
<dbReference type="Proteomes" id="UP000195557">
    <property type="component" value="Unassembled WGS sequence"/>
</dbReference>
<organism evidence="2">
    <name type="scientific">Ostreococcus tauri</name>
    <name type="common">Marine green alga</name>
    <dbReference type="NCBI Taxonomy" id="70448"/>
    <lineage>
        <taxon>Eukaryota</taxon>
        <taxon>Viridiplantae</taxon>
        <taxon>Chlorophyta</taxon>
        <taxon>Mamiellophyceae</taxon>
        <taxon>Mamiellales</taxon>
        <taxon>Bathycoccaceae</taxon>
        <taxon>Ostreococcus</taxon>
    </lineage>
</organism>
<feature type="region of interest" description="Disordered" evidence="1">
    <location>
        <begin position="146"/>
        <end position="168"/>
    </location>
</feature>
<dbReference type="eggNOG" id="KOG2236">
    <property type="taxonomic scope" value="Eukaryota"/>
</dbReference>
<dbReference type="AlphaFoldDB" id="A0A1Y5HYC9"/>
<evidence type="ECO:0000256" key="1">
    <source>
        <dbReference type="SAM" id="MobiDB-lite"/>
    </source>
</evidence>
<feature type="compositionally biased region" description="Pro residues" evidence="1">
    <location>
        <begin position="27"/>
        <end position="38"/>
    </location>
</feature>
<proteinExistence type="predicted"/>
<protein>
    <submittedName>
        <fullName evidence="2">Uncharacterized protein</fullName>
    </submittedName>
</protein>